<sequence>MKQEISTLIYDTLKGIVEIYPVLADVEDSKNLPVPYAIYQLKESGNKTKETVKKVYDTGIFIVTDTYEIAWEIIHKVEEAINLLDRSSICVSAITGEVKYDGEDRRYVGEMSFTIKKL</sequence>
<name>A0A413IGF1_9BACT</name>
<dbReference type="Proteomes" id="UP000284434">
    <property type="component" value="Unassembled WGS sequence"/>
</dbReference>
<dbReference type="AlphaFoldDB" id="A0A413IGF1"/>
<protein>
    <recommendedName>
        <fullName evidence="3">DUF3168 domain-containing protein</fullName>
    </recommendedName>
</protein>
<organism evidence="1 2">
    <name type="scientific">Odoribacter splanchnicus</name>
    <dbReference type="NCBI Taxonomy" id="28118"/>
    <lineage>
        <taxon>Bacteria</taxon>
        <taxon>Pseudomonadati</taxon>
        <taxon>Bacteroidota</taxon>
        <taxon>Bacteroidia</taxon>
        <taxon>Bacteroidales</taxon>
        <taxon>Odoribacteraceae</taxon>
        <taxon>Odoribacter</taxon>
    </lineage>
</organism>
<reference evidence="1 2" key="1">
    <citation type="submission" date="2018-08" db="EMBL/GenBank/DDBJ databases">
        <title>A genome reference for cultivated species of the human gut microbiota.</title>
        <authorList>
            <person name="Zou Y."/>
            <person name="Xue W."/>
            <person name="Luo G."/>
        </authorList>
    </citation>
    <scope>NUCLEOTIDE SEQUENCE [LARGE SCALE GENOMIC DNA]</scope>
    <source>
        <strain evidence="1 2">OF03-11</strain>
    </source>
</reference>
<evidence type="ECO:0000313" key="2">
    <source>
        <dbReference type="Proteomes" id="UP000284434"/>
    </source>
</evidence>
<evidence type="ECO:0008006" key="3">
    <source>
        <dbReference type="Google" id="ProtNLM"/>
    </source>
</evidence>
<evidence type="ECO:0000313" key="1">
    <source>
        <dbReference type="EMBL" id="RGY09521.1"/>
    </source>
</evidence>
<dbReference type="EMBL" id="QSCO01000002">
    <property type="protein sequence ID" value="RGY09521.1"/>
    <property type="molecule type" value="Genomic_DNA"/>
</dbReference>
<gene>
    <name evidence="1" type="ORF">DXA53_01690</name>
</gene>
<dbReference type="RefSeq" id="WP_118102769.1">
    <property type="nucleotide sequence ID" value="NZ_JADMSC010000062.1"/>
</dbReference>
<comment type="caution">
    <text evidence="1">The sequence shown here is derived from an EMBL/GenBank/DDBJ whole genome shotgun (WGS) entry which is preliminary data.</text>
</comment>
<accession>A0A413IGF1</accession>
<proteinExistence type="predicted"/>